<dbReference type="PANTHER" id="PTHR13384">
    <property type="entry name" value="G PATCH DOMAIN-CONTAINING PROTEIN 1"/>
    <property type="match status" value="1"/>
</dbReference>
<evidence type="ECO:0000313" key="2">
    <source>
        <dbReference type="RefSeq" id="XP_022769746.1"/>
    </source>
</evidence>
<dbReference type="GeneID" id="111313343"/>
<evidence type="ECO:0000313" key="1">
    <source>
        <dbReference type="Proteomes" id="UP000515121"/>
    </source>
</evidence>
<accession>A0A6P6AY97</accession>
<keyword evidence="1" id="KW-1185">Reference proteome</keyword>
<dbReference type="PANTHER" id="PTHR13384:SF19">
    <property type="entry name" value="G PATCH DOMAIN-CONTAINING PROTEIN 1"/>
    <property type="match status" value="1"/>
</dbReference>
<dbReference type="GO" id="GO:0005634">
    <property type="term" value="C:nucleus"/>
    <property type="evidence" value="ECO:0007669"/>
    <property type="project" value="TreeGrafter"/>
</dbReference>
<gene>
    <name evidence="2" type="primary">LOC111313343</name>
</gene>
<dbReference type="Proteomes" id="UP000515121">
    <property type="component" value="Unplaced"/>
</dbReference>
<reference evidence="2" key="1">
    <citation type="submission" date="2025-08" db="UniProtKB">
        <authorList>
            <consortium name="RefSeq"/>
        </authorList>
    </citation>
    <scope>IDENTIFICATION</scope>
    <source>
        <tissue evidence="2">Fruit stalk</tissue>
    </source>
</reference>
<dbReference type="AlphaFoldDB" id="A0A6P6AY97"/>
<name>A0A6P6AY97_DURZI</name>
<dbReference type="GO" id="GO:0003723">
    <property type="term" value="F:RNA binding"/>
    <property type="evidence" value="ECO:0007669"/>
    <property type="project" value="TreeGrafter"/>
</dbReference>
<organism evidence="1 2">
    <name type="scientific">Durio zibethinus</name>
    <name type="common">Durian</name>
    <dbReference type="NCBI Taxonomy" id="66656"/>
    <lineage>
        <taxon>Eukaryota</taxon>
        <taxon>Viridiplantae</taxon>
        <taxon>Streptophyta</taxon>
        <taxon>Embryophyta</taxon>
        <taxon>Tracheophyta</taxon>
        <taxon>Spermatophyta</taxon>
        <taxon>Magnoliopsida</taxon>
        <taxon>eudicotyledons</taxon>
        <taxon>Gunneridae</taxon>
        <taxon>Pentapetalae</taxon>
        <taxon>rosids</taxon>
        <taxon>malvids</taxon>
        <taxon>Malvales</taxon>
        <taxon>Malvaceae</taxon>
        <taxon>Helicteroideae</taxon>
        <taxon>Durio</taxon>
    </lineage>
</organism>
<proteinExistence type="predicted"/>
<sequence>MILQLVTPTWLIPLYNSIDKVRDEEGRRRFHGAFTGWAPQSFTSWWKNRAEVKQQSIFNFLDEDEKDFDTFGFTAAKYAGNKLVRNKSKGLSNACIHFFLSAAPHIDGLPENISGKVIVEKFAQDDKKVKSPSMHPRNRTVVPHQKMKGVENILGDIVIEAVIHGAIIVIATVLGQKEEGKIPPWKRVVAAENTQNVISTETGTLPEGPIKALRGNIQKPGKRNKTEGLNISFYFFHSHLHIENSGCISSWIQLPKFDCLFDVMGQWSCH</sequence>
<protein>
    <submittedName>
        <fullName evidence="2">Uncharacterized protein LOC111313343 isoform X1</fullName>
    </submittedName>
</protein>
<dbReference type="RefSeq" id="XP_022769746.1">
    <property type="nucleotide sequence ID" value="XM_022914011.1"/>
</dbReference>
<dbReference type="OrthoDB" id="20507at2759"/>
<dbReference type="KEGG" id="dzi:111313343"/>